<sequence length="223" mass="24672">MERSRSAALIIRKVCAAGIWRSVARQTRTTQRGATALGGKWADADEEGGAAASGHTPWDQRDHGVWNDRKSDGSPVPECGMGLGFPFSSGVNAADASAGQGSASSVASWHDLRWRLRLSEPAHPYAVFGINRPLVNDEYLRERLTLLWKTPLGSTVLGNTTNQTEGAFNIKSDDLNFTCPTSSMEGSIPLEASSVKRKRKKKMNKHKQRKLRRRERNKNENKR</sequence>
<dbReference type="SMART" id="SM01155">
    <property type="entry name" value="DUF1713"/>
    <property type="match status" value="1"/>
</dbReference>
<accession>A0A388M8M9</accession>
<dbReference type="InterPro" id="IPR013177">
    <property type="entry name" value="Ribosomal_mS38_C"/>
</dbReference>
<protein>
    <recommendedName>
        <fullName evidence="2">Ribosomal protein mS38 C-terminal domain-containing protein</fullName>
    </recommendedName>
</protein>
<gene>
    <name evidence="3" type="ORF">CBR_g51418</name>
</gene>
<comment type="caution">
    <text evidence="3">The sequence shown here is derived from an EMBL/GenBank/DDBJ whole genome shotgun (WGS) entry which is preliminary data.</text>
</comment>
<dbReference type="Proteomes" id="UP000265515">
    <property type="component" value="Unassembled WGS sequence"/>
</dbReference>
<dbReference type="AlphaFoldDB" id="A0A388M8M9"/>
<proteinExistence type="predicted"/>
<evidence type="ECO:0000313" key="4">
    <source>
        <dbReference type="Proteomes" id="UP000265515"/>
    </source>
</evidence>
<reference evidence="3 4" key="1">
    <citation type="journal article" date="2018" name="Cell">
        <title>The Chara Genome: Secondary Complexity and Implications for Plant Terrestrialization.</title>
        <authorList>
            <person name="Nishiyama T."/>
            <person name="Sakayama H."/>
            <person name="Vries J.D."/>
            <person name="Buschmann H."/>
            <person name="Saint-Marcoux D."/>
            <person name="Ullrich K.K."/>
            <person name="Haas F.B."/>
            <person name="Vanderstraeten L."/>
            <person name="Becker D."/>
            <person name="Lang D."/>
            <person name="Vosolsobe S."/>
            <person name="Rombauts S."/>
            <person name="Wilhelmsson P.K.I."/>
            <person name="Janitza P."/>
            <person name="Kern R."/>
            <person name="Heyl A."/>
            <person name="Rumpler F."/>
            <person name="Villalobos L.I.A.C."/>
            <person name="Clay J.M."/>
            <person name="Skokan R."/>
            <person name="Toyoda A."/>
            <person name="Suzuki Y."/>
            <person name="Kagoshima H."/>
            <person name="Schijlen E."/>
            <person name="Tajeshwar N."/>
            <person name="Catarino B."/>
            <person name="Hetherington A.J."/>
            <person name="Saltykova A."/>
            <person name="Bonnot C."/>
            <person name="Breuninger H."/>
            <person name="Symeonidi A."/>
            <person name="Radhakrishnan G.V."/>
            <person name="Van Nieuwerburgh F."/>
            <person name="Deforce D."/>
            <person name="Chang C."/>
            <person name="Karol K.G."/>
            <person name="Hedrich R."/>
            <person name="Ulvskov P."/>
            <person name="Glockner G."/>
            <person name="Delwiche C.F."/>
            <person name="Petrasek J."/>
            <person name="Van de Peer Y."/>
            <person name="Friml J."/>
            <person name="Beilby M."/>
            <person name="Dolan L."/>
            <person name="Kohara Y."/>
            <person name="Sugano S."/>
            <person name="Fujiyama A."/>
            <person name="Delaux P.-M."/>
            <person name="Quint M."/>
            <person name="TheiBen G."/>
            <person name="Hagemann M."/>
            <person name="Harholt J."/>
            <person name="Dunand C."/>
            <person name="Zachgo S."/>
            <person name="Langdale J."/>
            <person name="Maumus F."/>
            <person name="Straeten D.V.D."/>
            <person name="Gould S.B."/>
            <person name="Rensing S.A."/>
        </authorList>
    </citation>
    <scope>NUCLEOTIDE SEQUENCE [LARGE SCALE GENOMIC DNA]</scope>
    <source>
        <strain evidence="3 4">S276</strain>
    </source>
</reference>
<feature type="compositionally biased region" description="Basic residues" evidence="1">
    <location>
        <begin position="195"/>
        <end position="216"/>
    </location>
</feature>
<feature type="domain" description="Ribosomal protein mS38 C-terminal" evidence="2">
    <location>
        <begin position="191"/>
        <end position="223"/>
    </location>
</feature>
<organism evidence="3 4">
    <name type="scientific">Chara braunii</name>
    <name type="common">Braun's stonewort</name>
    <dbReference type="NCBI Taxonomy" id="69332"/>
    <lineage>
        <taxon>Eukaryota</taxon>
        <taxon>Viridiplantae</taxon>
        <taxon>Streptophyta</taxon>
        <taxon>Charophyceae</taxon>
        <taxon>Charales</taxon>
        <taxon>Characeae</taxon>
        <taxon>Chara</taxon>
    </lineage>
</organism>
<keyword evidence="4" id="KW-1185">Reference proteome</keyword>
<feature type="compositionally biased region" description="Basic and acidic residues" evidence="1">
    <location>
        <begin position="58"/>
        <end position="72"/>
    </location>
</feature>
<dbReference type="Pfam" id="PF08213">
    <property type="entry name" value="COX24_C"/>
    <property type="match status" value="1"/>
</dbReference>
<feature type="region of interest" description="Disordered" evidence="1">
    <location>
        <begin position="186"/>
        <end position="223"/>
    </location>
</feature>
<evidence type="ECO:0000256" key="1">
    <source>
        <dbReference type="SAM" id="MobiDB-lite"/>
    </source>
</evidence>
<evidence type="ECO:0000313" key="3">
    <source>
        <dbReference type="EMBL" id="GBG90911.1"/>
    </source>
</evidence>
<evidence type="ECO:0000259" key="2">
    <source>
        <dbReference type="SMART" id="SM01155"/>
    </source>
</evidence>
<dbReference type="Gramene" id="GBG90911">
    <property type="protein sequence ID" value="GBG90911"/>
    <property type="gene ID" value="CBR_g51418"/>
</dbReference>
<dbReference type="EMBL" id="BFEA01000852">
    <property type="protein sequence ID" value="GBG90911.1"/>
    <property type="molecule type" value="Genomic_DNA"/>
</dbReference>
<name>A0A388M8M9_CHABU</name>
<feature type="region of interest" description="Disordered" evidence="1">
    <location>
        <begin position="28"/>
        <end position="73"/>
    </location>
</feature>
<feature type="compositionally biased region" description="Low complexity" evidence="1">
    <location>
        <begin position="28"/>
        <end position="39"/>
    </location>
</feature>